<dbReference type="Proteomes" id="UP000048984">
    <property type="component" value="Unassembled WGS sequence"/>
</dbReference>
<reference evidence="2 3" key="1">
    <citation type="submission" date="2015-09" db="EMBL/GenBank/DDBJ databases">
        <authorList>
            <person name="Jackson K.R."/>
            <person name="Lunt B.L."/>
            <person name="Fisher J.N.B."/>
            <person name="Gardner A.V."/>
            <person name="Bailey M.E."/>
            <person name="Deus L.M."/>
            <person name="Earl A.S."/>
            <person name="Gibby P.D."/>
            <person name="Hartmann K.A."/>
            <person name="Liu J.E."/>
            <person name="Manci A.M."/>
            <person name="Nielsen D.A."/>
            <person name="Solomon M.B."/>
            <person name="Breakwell D.P."/>
            <person name="Burnett S.H."/>
            <person name="Grose J.H."/>
        </authorList>
    </citation>
    <scope>NUCLEOTIDE SEQUENCE [LARGE SCALE GENOMIC DNA]</scope>
    <source>
        <strain evidence="2 3">16</strain>
    </source>
</reference>
<gene>
    <name evidence="2" type="ORF">ABB55_03490</name>
</gene>
<comment type="caution">
    <text evidence="2">The sequence shown here is derived from an EMBL/GenBank/DDBJ whole genome shotgun (WGS) entry which is preliminary data.</text>
</comment>
<dbReference type="RefSeq" id="WP_054357568.1">
    <property type="nucleotide sequence ID" value="NZ_JAPCYQ010000001.1"/>
</dbReference>
<evidence type="ECO:0008006" key="4">
    <source>
        <dbReference type="Google" id="ProtNLM"/>
    </source>
</evidence>
<accession>A0A0P6W030</accession>
<dbReference type="EMBL" id="LJYW01000001">
    <property type="protein sequence ID" value="KPL51406.1"/>
    <property type="molecule type" value="Genomic_DNA"/>
</dbReference>
<keyword evidence="1" id="KW-0472">Membrane</keyword>
<keyword evidence="1" id="KW-1133">Transmembrane helix</keyword>
<sequence length="66" mass="6651">MSLFLIALGLGLAIEGTLYAAFPRVAKAMMARALGLPDPVFRLMGVGALALGVVIVALVRLAGGGV</sequence>
<dbReference type="InterPro" id="IPR019201">
    <property type="entry name" value="DUF2065"/>
</dbReference>
<organism evidence="2 3">
    <name type="scientific">Prosthecodimorpha hirschii</name>
    <dbReference type="NCBI Taxonomy" id="665126"/>
    <lineage>
        <taxon>Bacteria</taxon>
        <taxon>Pseudomonadati</taxon>
        <taxon>Pseudomonadota</taxon>
        <taxon>Alphaproteobacteria</taxon>
        <taxon>Hyphomicrobiales</taxon>
        <taxon>Ancalomicrobiaceae</taxon>
        <taxon>Prosthecodimorpha</taxon>
    </lineage>
</organism>
<evidence type="ECO:0000313" key="3">
    <source>
        <dbReference type="Proteomes" id="UP000048984"/>
    </source>
</evidence>
<feature type="transmembrane region" description="Helical" evidence="1">
    <location>
        <begin position="44"/>
        <end position="63"/>
    </location>
</feature>
<dbReference type="Pfam" id="PF09838">
    <property type="entry name" value="DUF2065"/>
    <property type="match status" value="1"/>
</dbReference>
<evidence type="ECO:0000313" key="2">
    <source>
        <dbReference type="EMBL" id="KPL51406.1"/>
    </source>
</evidence>
<name>A0A0P6W030_9HYPH</name>
<protein>
    <recommendedName>
        <fullName evidence="4">Ubiquitin-binding protein</fullName>
    </recommendedName>
</protein>
<proteinExistence type="predicted"/>
<dbReference type="AlphaFoldDB" id="A0A0P6W030"/>
<keyword evidence="1" id="KW-0812">Transmembrane</keyword>
<dbReference type="STRING" id="665126.ABB55_03490"/>
<reference evidence="2 3" key="2">
    <citation type="submission" date="2015-10" db="EMBL/GenBank/DDBJ databases">
        <title>Draft Genome Sequence of Prosthecomicrobium hirschii ATCC 27832.</title>
        <authorList>
            <person name="Daniel J."/>
            <person name="Givan S.A."/>
            <person name="Brun Y.V."/>
            <person name="Brown P.J."/>
        </authorList>
    </citation>
    <scope>NUCLEOTIDE SEQUENCE [LARGE SCALE GENOMIC DNA]</scope>
    <source>
        <strain evidence="2 3">16</strain>
    </source>
</reference>
<evidence type="ECO:0000256" key="1">
    <source>
        <dbReference type="SAM" id="Phobius"/>
    </source>
</evidence>
<keyword evidence="3" id="KW-1185">Reference proteome</keyword>